<feature type="domain" description="Retroviral polymerase SH3-like" evidence="3">
    <location>
        <begin position="62"/>
        <end position="103"/>
    </location>
</feature>
<proteinExistence type="predicted"/>
<evidence type="ECO:0000313" key="4">
    <source>
        <dbReference type="EMBL" id="GEZ99082.1"/>
    </source>
</evidence>
<dbReference type="InterPro" id="IPR013103">
    <property type="entry name" value="RVT_2"/>
</dbReference>
<dbReference type="Pfam" id="PF07727">
    <property type="entry name" value="RVT_2"/>
    <property type="match status" value="1"/>
</dbReference>
<evidence type="ECO:0000259" key="3">
    <source>
        <dbReference type="Pfam" id="PF25597"/>
    </source>
</evidence>
<evidence type="ECO:0000256" key="1">
    <source>
        <dbReference type="SAM" id="MobiDB-lite"/>
    </source>
</evidence>
<sequence length="614" mass="69833">MALLRGKTRTLIEAAGTMVLVTKPHNKIPYELLHGRSPSIGFMRPFGCPVSILNTLNPLGIFERKVNKGFLVRYSVNSKAFRVFNSRTRIVQETLHVNFLENKPNLAGSGSTWLFDIDSLTRTMNYQPVTAGNQTNPNTDFQDKFDAEKAREEIDQQYVLFPMWSSGSTNPQNYDGDAAFDGKEHDFDAKKHESEVILSPSSSVQSTKQDDKTKKEAKGKSPVESFIGYRDLSTEFKDCSDNSSNKVNAAELKDIIYSDDDNYEESKRVHQALKDPSWIEAMQEELLQFKMQKVWVLVDLPYGKRAIGTKLVFRNKKDERGIVVRNKARLVAQGHTYEERINYEEVFAPVARIEAIRLFLAYASFMGFMVYQMDVKSAFLYGTIKEEVYKGDILLVQIYVDDIIFGATNKDLCKSFEKLMKDKFQMSSMGELTFFLEGKSASTPIDSEKTLLNDPDGEDVDVHTYRSMIGSLMYLTSSRPDIMFAVCTCARFQVTPKALHLHVVKRIFRYLKGKPHLGLWYPKDSPFDLVAYSDSDYAGAPGQKIYNWRMSIPRMQINLLAVQEAHSVNTPRCDEDMLELMELMVFLLPKTEKIGIGVSAVDLQVSAVRLMLLL</sequence>
<comment type="caution">
    <text evidence="4">The sequence shown here is derived from an EMBL/GenBank/DDBJ whole genome shotgun (WGS) entry which is preliminary data.</text>
</comment>
<evidence type="ECO:0000259" key="2">
    <source>
        <dbReference type="Pfam" id="PF07727"/>
    </source>
</evidence>
<dbReference type="AlphaFoldDB" id="A0A699IZE9"/>
<dbReference type="PANTHER" id="PTHR11439:SF495">
    <property type="entry name" value="REVERSE TRANSCRIPTASE, RNA-DEPENDENT DNA POLYMERASE-RELATED"/>
    <property type="match status" value="1"/>
</dbReference>
<dbReference type="InterPro" id="IPR057670">
    <property type="entry name" value="SH3_retrovirus"/>
</dbReference>
<organism evidence="4">
    <name type="scientific">Tanacetum cinerariifolium</name>
    <name type="common">Dalmatian daisy</name>
    <name type="synonym">Chrysanthemum cinerariifolium</name>
    <dbReference type="NCBI Taxonomy" id="118510"/>
    <lineage>
        <taxon>Eukaryota</taxon>
        <taxon>Viridiplantae</taxon>
        <taxon>Streptophyta</taxon>
        <taxon>Embryophyta</taxon>
        <taxon>Tracheophyta</taxon>
        <taxon>Spermatophyta</taxon>
        <taxon>Magnoliopsida</taxon>
        <taxon>eudicotyledons</taxon>
        <taxon>Gunneridae</taxon>
        <taxon>Pentapetalae</taxon>
        <taxon>asterids</taxon>
        <taxon>campanulids</taxon>
        <taxon>Asterales</taxon>
        <taxon>Asteraceae</taxon>
        <taxon>Asteroideae</taxon>
        <taxon>Anthemideae</taxon>
        <taxon>Anthemidinae</taxon>
        <taxon>Tanacetum</taxon>
    </lineage>
</organism>
<dbReference type="Pfam" id="PF25597">
    <property type="entry name" value="SH3_retrovirus"/>
    <property type="match status" value="1"/>
</dbReference>
<feature type="region of interest" description="Disordered" evidence="1">
    <location>
        <begin position="192"/>
        <end position="220"/>
    </location>
</feature>
<dbReference type="SUPFAM" id="SSF56672">
    <property type="entry name" value="DNA/RNA polymerases"/>
    <property type="match status" value="1"/>
</dbReference>
<reference evidence="4" key="1">
    <citation type="journal article" date="2019" name="Sci. Rep.">
        <title>Draft genome of Tanacetum cinerariifolium, the natural source of mosquito coil.</title>
        <authorList>
            <person name="Yamashiro T."/>
            <person name="Shiraishi A."/>
            <person name="Satake H."/>
            <person name="Nakayama K."/>
        </authorList>
    </citation>
    <scope>NUCLEOTIDE SEQUENCE</scope>
</reference>
<protein>
    <submittedName>
        <fullName evidence="4">Uncharacterized protein</fullName>
    </submittedName>
</protein>
<accession>A0A699IZE9</accession>
<dbReference type="EMBL" id="BKCJ010352371">
    <property type="protein sequence ID" value="GEZ99082.1"/>
    <property type="molecule type" value="Genomic_DNA"/>
</dbReference>
<feature type="compositionally biased region" description="Basic and acidic residues" evidence="1">
    <location>
        <begin position="208"/>
        <end position="220"/>
    </location>
</feature>
<gene>
    <name evidence="4" type="ORF">Tci_571055</name>
</gene>
<dbReference type="InterPro" id="IPR043502">
    <property type="entry name" value="DNA/RNA_pol_sf"/>
</dbReference>
<name>A0A699IZE9_TANCI</name>
<dbReference type="PANTHER" id="PTHR11439">
    <property type="entry name" value="GAG-POL-RELATED RETROTRANSPOSON"/>
    <property type="match status" value="1"/>
</dbReference>
<feature type="domain" description="Reverse transcriptase Ty1/copia-type" evidence="2">
    <location>
        <begin position="293"/>
        <end position="389"/>
    </location>
</feature>
<feature type="non-terminal residue" evidence="4">
    <location>
        <position position="614"/>
    </location>
</feature>